<dbReference type="HOGENOM" id="CLU_1519869_0_0_1"/>
<protein>
    <recommendedName>
        <fullName evidence="4">Transmembrane protein</fullName>
    </recommendedName>
</protein>
<evidence type="ECO:0008006" key="4">
    <source>
        <dbReference type="Google" id="ProtNLM"/>
    </source>
</evidence>
<dbReference type="EMBL" id="KI392614">
    <property type="protein sequence ID" value="ERN12324.1"/>
    <property type="molecule type" value="Genomic_DNA"/>
</dbReference>
<keyword evidence="1" id="KW-0812">Transmembrane</keyword>
<organism evidence="2 3">
    <name type="scientific">Amborella trichopoda</name>
    <dbReference type="NCBI Taxonomy" id="13333"/>
    <lineage>
        <taxon>Eukaryota</taxon>
        <taxon>Viridiplantae</taxon>
        <taxon>Streptophyta</taxon>
        <taxon>Embryophyta</taxon>
        <taxon>Tracheophyta</taxon>
        <taxon>Spermatophyta</taxon>
        <taxon>Magnoliopsida</taxon>
        <taxon>Amborellales</taxon>
        <taxon>Amborellaceae</taxon>
        <taxon>Amborella</taxon>
    </lineage>
</organism>
<evidence type="ECO:0000313" key="2">
    <source>
        <dbReference type="EMBL" id="ERN12324.1"/>
    </source>
</evidence>
<gene>
    <name evidence="2" type="ORF">AMTR_s00025p00060620</name>
</gene>
<keyword evidence="1" id="KW-0472">Membrane</keyword>
<reference evidence="3" key="1">
    <citation type="journal article" date="2013" name="Science">
        <title>The Amborella genome and the evolution of flowering plants.</title>
        <authorList>
            <consortium name="Amborella Genome Project"/>
        </authorList>
    </citation>
    <scope>NUCLEOTIDE SEQUENCE [LARGE SCALE GENOMIC DNA]</scope>
</reference>
<sequence length="177" mass="20070">MALQQVHLHQSIHPPSFLSANTTILLSHKFETQDNNIKAAQFISSRPHLITIAARKRLSKSFTKTIHTSVKWVFSVASNHKLWLRLLLSSTLGNTECGAFIGGIGNGGNLGFGRRFRGGGRWWRRGRRNRWVALLIFGIVFMVLGLHFEGKPDFRALVLGLWMVVTRVRGWAGWRLK</sequence>
<accession>W1PWQ6</accession>
<evidence type="ECO:0000313" key="3">
    <source>
        <dbReference type="Proteomes" id="UP000017836"/>
    </source>
</evidence>
<dbReference type="AlphaFoldDB" id="W1PWQ6"/>
<keyword evidence="1" id="KW-1133">Transmembrane helix</keyword>
<keyword evidence="3" id="KW-1185">Reference proteome</keyword>
<dbReference type="Gramene" id="ERN12324">
    <property type="protein sequence ID" value="ERN12324"/>
    <property type="gene ID" value="AMTR_s00025p00060620"/>
</dbReference>
<name>W1PWQ6_AMBTC</name>
<proteinExistence type="predicted"/>
<evidence type="ECO:0000256" key="1">
    <source>
        <dbReference type="SAM" id="Phobius"/>
    </source>
</evidence>
<feature type="transmembrane region" description="Helical" evidence="1">
    <location>
        <begin position="131"/>
        <end position="148"/>
    </location>
</feature>
<dbReference type="Proteomes" id="UP000017836">
    <property type="component" value="Unassembled WGS sequence"/>
</dbReference>